<comment type="similarity">
    <text evidence="2">Belongs to the protein kinase superfamily. Ser/Thr protein kinase family.</text>
</comment>
<dbReference type="GO" id="GO:0005524">
    <property type="term" value="F:ATP binding"/>
    <property type="evidence" value="ECO:0007669"/>
    <property type="project" value="InterPro"/>
</dbReference>
<feature type="signal peptide" evidence="13">
    <location>
        <begin position="1"/>
        <end position="23"/>
    </location>
</feature>
<dbReference type="PROSITE" id="PS51450">
    <property type="entry name" value="LRR"/>
    <property type="match status" value="1"/>
</dbReference>
<evidence type="ECO:0000256" key="12">
    <source>
        <dbReference type="SAM" id="Phobius"/>
    </source>
</evidence>
<dbReference type="FunFam" id="3.30.200.20:FF:000125">
    <property type="entry name" value="Protein STRUBBELIG-RECEPTOR FAMILY 8"/>
    <property type="match status" value="1"/>
</dbReference>
<dbReference type="Proteomes" id="UP000078284">
    <property type="component" value="Chromosome 5"/>
</dbReference>
<dbReference type="FunFam" id="1.10.510.10:FF:000479">
    <property type="entry name" value="Leucine-rich repeat receptor-like protein kinase"/>
    <property type="match status" value="1"/>
</dbReference>
<dbReference type="SUPFAM" id="SSF56112">
    <property type="entry name" value="Protein kinase-like (PK-like)"/>
    <property type="match status" value="1"/>
</dbReference>
<dbReference type="InterPro" id="IPR032675">
    <property type="entry name" value="LRR_dom_sf"/>
</dbReference>
<dbReference type="InterPro" id="IPR013210">
    <property type="entry name" value="LRR_N_plant-typ"/>
</dbReference>
<evidence type="ECO:0000256" key="13">
    <source>
        <dbReference type="SAM" id="SignalP"/>
    </source>
</evidence>
<dbReference type="Gene3D" id="3.30.200.20">
    <property type="entry name" value="Phosphorylase Kinase, domain 1"/>
    <property type="match status" value="1"/>
</dbReference>
<keyword evidence="5 13" id="KW-0732">Signal</keyword>
<evidence type="ECO:0000256" key="5">
    <source>
        <dbReference type="ARBA" id="ARBA00022729"/>
    </source>
</evidence>
<dbReference type="PANTHER" id="PTHR48007">
    <property type="entry name" value="LEUCINE-RICH REPEAT RECEPTOR-LIKE PROTEIN KINASE PXC1"/>
    <property type="match status" value="1"/>
</dbReference>
<feature type="chain" id="PRO_5008094153" evidence="13">
    <location>
        <begin position="24"/>
        <end position="735"/>
    </location>
</feature>
<keyword evidence="9" id="KW-0675">Receptor</keyword>
<dbReference type="Pfam" id="PF00560">
    <property type="entry name" value="LRR_1"/>
    <property type="match status" value="5"/>
</dbReference>
<keyword evidence="10" id="KW-0325">Glycoprotein</keyword>
<feature type="region of interest" description="Disordered" evidence="11">
    <location>
        <begin position="358"/>
        <end position="378"/>
    </location>
</feature>
<feature type="transmembrane region" description="Helical" evidence="12">
    <location>
        <begin position="294"/>
        <end position="318"/>
    </location>
</feature>
<protein>
    <submittedName>
        <fullName evidence="15">SRF2</fullName>
    </submittedName>
</protein>
<dbReference type="PANTHER" id="PTHR48007:SF56">
    <property type="entry name" value="LOW QUALITY PROTEIN: PROTEIN STRUBBELIG-RECEPTOR FAMILY 2"/>
    <property type="match status" value="1"/>
</dbReference>
<dbReference type="InterPro" id="IPR001611">
    <property type="entry name" value="Leu-rich_rpt"/>
</dbReference>
<evidence type="ECO:0000256" key="1">
    <source>
        <dbReference type="ARBA" id="ARBA00004167"/>
    </source>
</evidence>
<dbReference type="SUPFAM" id="SSF52058">
    <property type="entry name" value="L domain-like"/>
    <property type="match status" value="1"/>
</dbReference>
<comment type="caution">
    <text evidence="15">The sequence shown here is derived from an EMBL/GenBank/DDBJ whole genome shotgun (WGS) entry which is preliminary data.</text>
</comment>
<feature type="domain" description="Protein kinase" evidence="14">
    <location>
        <begin position="415"/>
        <end position="695"/>
    </location>
</feature>
<comment type="subcellular location">
    <subcellularLocation>
        <location evidence="1">Membrane</location>
        <topology evidence="1">Single-pass membrane protein</topology>
    </subcellularLocation>
</comment>
<evidence type="ECO:0000256" key="9">
    <source>
        <dbReference type="ARBA" id="ARBA00023170"/>
    </source>
</evidence>
<dbReference type="AlphaFoldDB" id="A0A178UMI6"/>
<dbReference type="Pfam" id="PF00069">
    <property type="entry name" value="Pkinase"/>
    <property type="match status" value="1"/>
</dbReference>
<accession>A0A178UMI6</accession>
<keyword evidence="6" id="KW-0677">Repeat</keyword>
<evidence type="ECO:0000256" key="8">
    <source>
        <dbReference type="ARBA" id="ARBA00023136"/>
    </source>
</evidence>
<evidence type="ECO:0000313" key="15">
    <source>
        <dbReference type="EMBL" id="OAO93881.1"/>
    </source>
</evidence>
<dbReference type="InterPro" id="IPR000719">
    <property type="entry name" value="Prot_kinase_dom"/>
</dbReference>
<dbReference type="EMBL" id="LUHQ01000005">
    <property type="protein sequence ID" value="OAO93881.1"/>
    <property type="molecule type" value="Genomic_DNA"/>
</dbReference>
<dbReference type="PROSITE" id="PS00108">
    <property type="entry name" value="PROTEIN_KINASE_ST"/>
    <property type="match status" value="1"/>
</dbReference>
<dbReference type="ExpressionAtlas" id="A0A178UMI6">
    <property type="expression patterns" value="baseline and differential"/>
</dbReference>
<dbReference type="Gene3D" id="1.10.510.10">
    <property type="entry name" value="Transferase(Phosphotransferase) domain 1"/>
    <property type="match status" value="1"/>
</dbReference>
<keyword evidence="8 12" id="KW-0472">Membrane</keyword>
<dbReference type="Pfam" id="PF08263">
    <property type="entry name" value="LRRNT_2"/>
    <property type="match status" value="1"/>
</dbReference>
<evidence type="ECO:0000256" key="3">
    <source>
        <dbReference type="ARBA" id="ARBA00022614"/>
    </source>
</evidence>
<dbReference type="InterPro" id="IPR008271">
    <property type="entry name" value="Ser/Thr_kinase_AS"/>
</dbReference>
<dbReference type="PROSITE" id="PS50011">
    <property type="entry name" value="PROTEIN_KINASE_DOM"/>
    <property type="match status" value="1"/>
</dbReference>
<name>A0A178UMI6_ARATH</name>
<sequence>MKTKQQLRFLATILLTTILFVLAKTDTDPLEVLALQDLYKSLRNPEQLRGWRLEGGDPCGEAWLGISCSGSSIVDLQLRELKLLGSLGNQLQHLHNLKILDVSFNNLEGEIPFGLPPNATHINMAYNNLTQSIPFSLPLMTSLQSLNLSHNSLSGPLGNVFSGLQIKEMDLSFNNLTGDLPSSFGTLMNLTSLYLQNNRLTGSVIYLADLPLADLNIEDNQFSGIIPSHFQSIPHLWIWGNKFHVEPNYKPWKFPLDVRPLIQNDTGYPTTESSAIMNFPRPETQKVKKKKKGIGAGSTFLLVGGLALLGTFFALFAVRMNHRRAQNLAAIHRSNNSIAYSLPVSTGREYPVATEDNPQIKRFQPPPAPQLRHLPSPPVRIDKSARRKSFSATCQYPSFAKLFSAAELQLATNCFSEENLLGEGPLGSVYRAKLPDGQFAVVRNIPMSSLSLHEEEQFTEVLQTASKLRHPNIVTLLGFCIENGEHLLVYEYVGHLSLYNAMHDEVYKPLSWCLRLRIAIGVARALDYLHSSFCPPIAHSDLKATNILLDEELTPRIADCGLASLRPLTSNSVKLRASEIAIQNTGYIAPEHGQPGSSGTKSDTYALGVLLLELLTGRKAFDSSRPRGEQLLVKWASTRLHDRRSLEQMIDGGIAGTFSSRVASQYADIISLCTQAEKEFRPPVSEIVEALTALIQKQNKEASSSVADKTDPFSKSFCSTRTRFISSPTFSYLSS</sequence>
<proteinExistence type="inferred from homology"/>
<evidence type="ECO:0000256" key="7">
    <source>
        <dbReference type="ARBA" id="ARBA00022989"/>
    </source>
</evidence>
<dbReference type="GO" id="GO:0004672">
    <property type="term" value="F:protein kinase activity"/>
    <property type="evidence" value="ECO:0007669"/>
    <property type="project" value="InterPro"/>
</dbReference>
<gene>
    <name evidence="15" type="ordered locus">AXX17_At5g06460</name>
</gene>
<dbReference type="GO" id="GO:0016020">
    <property type="term" value="C:membrane"/>
    <property type="evidence" value="ECO:0007669"/>
    <property type="project" value="UniProtKB-SubCell"/>
</dbReference>
<dbReference type="SMART" id="SM00220">
    <property type="entry name" value="S_TKc"/>
    <property type="match status" value="1"/>
</dbReference>
<evidence type="ECO:0000259" key="14">
    <source>
        <dbReference type="PROSITE" id="PS50011"/>
    </source>
</evidence>
<keyword evidence="4 12" id="KW-0812">Transmembrane</keyword>
<keyword evidence="7 12" id="KW-1133">Transmembrane helix</keyword>
<dbReference type="InterPro" id="IPR011009">
    <property type="entry name" value="Kinase-like_dom_sf"/>
</dbReference>
<evidence type="ECO:0000256" key="6">
    <source>
        <dbReference type="ARBA" id="ARBA00022737"/>
    </source>
</evidence>
<evidence type="ECO:0000256" key="2">
    <source>
        <dbReference type="ARBA" id="ARBA00008684"/>
    </source>
</evidence>
<dbReference type="FunFam" id="3.80.10.10:FF:000062">
    <property type="entry name" value="protein STRUBBELIG-RECEPTOR FAMILY 3"/>
    <property type="match status" value="1"/>
</dbReference>
<dbReference type="Gene3D" id="3.80.10.10">
    <property type="entry name" value="Ribonuclease Inhibitor"/>
    <property type="match status" value="1"/>
</dbReference>
<evidence type="ECO:0000256" key="11">
    <source>
        <dbReference type="SAM" id="MobiDB-lite"/>
    </source>
</evidence>
<evidence type="ECO:0000256" key="4">
    <source>
        <dbReference type="ARBA" id="ARBA00022692"/>
    </source>
</evidence>
<organism evidence="15 16">
    <name type="scientific">Arabidopsis thaliana</name>
    <name type="common">Mouse-ear cress</name>
    <dbReference type="NCBI Taxonomy" id="3702"/>
    <lineage>
        <taxon>Eukaryota</taxon>
        <taxon>Viridiplantae</taxon>
        <taxon>Streptophyta</taxon>
        <taxon>Embryophyta</taxon>
        <taxon>Tracheophyta</taxon>
        <taxon>Spermatophyta</taxon>
        <taxon>Magnoliopsida</taxon>
        <taxon>eudicotyledons</taxon>
        <taxon>Gunneridae</taxon>
        <taxon>Pentapetalae</taxon>
        <taxon>rosids</taxon>
        <taxon>malvids</taxon>
        <taxon>Brassicales</taxon>
        <taxon>Brassicaceae</taxon>
        <taxon>Camelineae</taxon>
        <taxon>Arabidopsis</taxon>
    </lineage>
</organism>
<evidence type="ECO:0000313" key="16">
    <source>
        <dbReference type="Proteomes" id="UP000078284"/>
    </source>
</evidence>
<dbReference type="InterPro" id="IPR046959">
    <property type="entry name" value="PRK1-6/SRF4-like"/>
</dbReference>
<reference evidence="16" key="1">
    <citation type="journal article" date="2016" name="Proc. Natl. Acad. Sci. U.S.A.">
        <title>Chromosome-level assembly of Arabidopsis thaliana Ler reveals the extent of translocation and inversion polymorphisms.</title>
        <authorList>
            <person name="Zapata L."/>
            <person name="Ding J."/>
            <person name="Willing E.M."/>
            <person name="Hartwig B."/>
            <person name="Bezdan D."/>
            <person name="Jiao W.B."/>
            <person name="Patel V."/>
            <person name="Velikkakam James G."/>
            <person name="Koornneef M."/>
            <person name="Ossowski S."/>
            <person name="Schneeberger K."/>
        </authorList>
    </citation>
    <scope>NUCLEOTIDE SEQUENCE [LARGE SCALE GENOMIC DNA]</scope>
    <source>
        <strain evidence="16">cv. Landsberg erecta</strain>
    </source>
</reference>
<keyword evidence="3" id="KW-0433">Leucine-rich repeat</keyword>
<evidence type="ECO:0000256" key="10">
    <source>
        <dbReference type="ARBA" id="ARBA00023180"/>
    </source>
</evidence>